<feature type="domain" description="Glucose/Sorbosone dehydrogenase" evidence="2">
    <location>
        <begin position="43"/>
        <end position="391"/>
    </location>
</feature>
<dbReference type="InterPro" id="IPR011042">
    <property type="entry name" value="6-blade_b-propeller_TolB-like"/>
</dbReference>
<protein>
    <submittedName>
        <fullName evidence="3">PQQ-dependent dehydrogenase (S-GDH family)</fullName>
    </submittedName>
</protein>
<dbReference type="PANTHER" id="PTHR19328">
    <property type="entry name" value="HEDGEHOG-INTERACTING PROTEIN"/>
    <property type="match status" value="1"/>
</dbReference>
<dbReference type="InterPro" id="IPR011041">
    <property type="entry name" value="Quinoprot_gluc/sorb_DH_b-prop"/>
</dbReference>
<dbReference type="EMBL" id="RBJC01000008">
    <property type="protein sequence ID" value="RKR71160.1"/>
    <property type="molecule type" value="Genomic_DNA"/>
</dbReference>
<evidence type="ECO:0000313" key="4">
    <source>
        <dbReference type="Proteomes" id="UP000280099"/>
    </source>
</evidence>
<evidence type="ECO:0000259" key="2">
    <source>
        <dbReference type="Pfam" id="PF07995"/>
    </source>
</evidence>
<dbReference type="OrthoDB" id="9770043at2"/>
<sequence length="406" mass="45584">MKRKMLAILMSFYASVAYSAVENPTVNIMDEHFDAKVLIDNLHSPTDMDWGYDNNIWLIENESNQLSTVNPETGEHHVIYTPPLISTETKRPTLLSFAFHPEFLKNKQSDYLYLYQSYTVPNNEEGETQIWGKITRLTYDSSTQQFVNEITLIDKIPSNVDHPFGSLHFGSDGKLYLALDDHTSAQQCENTVAQTIPSANDIVTQDFSDYRGKILRLNTDGTIPEDNPRIQGIKSHIFAYGFHRPKNLIFSQDRIFNVDQGTQINDEINIIGAGNNYGWPTMLGYSENMNCAEQAIKNTSTQTQLPIKTFSDTIEPSGLAYYSKTGGITALQNSILVTGHKTGTLYQIPLNPERSQANGNTVAHLYSNNHYQSVLVSADGKKIYIATDNSESSDNRGAILIFTQKL</sequence>
<dbReference type="SUPFAM" id="SSF50952">
    <property type="entry name" value="Soluble quinoprotein glucose dehydrogenase"/>
    <property type="match status" value="1"/>
</dbReference>
<proteinExistence type="predicted"/>
<accession>A0A420XF62</accession>
<keyword evidence="1" id="KW-0732">Signal</keyword>
<feature type="chain" id="PRO_5019070943" evidence="1">
    <location>
        <begin position="20"/>
        <end position="406"/>
    </location>
</feature>
<dbReference type="PANTHER" id="PTHR19328:SF13">
    <property type="entry name" value="HIPL1 PROTEIN"/>
    <property type="match status" value="1"/>
</dbReference>
<dbReference type="Proteomes" id="UP000280099">
    <property type="component" value="Unassembled WGS sequence"/>
</dbReference>
<feature type="signal peptide" evidence="1">
    <location>
        <begin position="1"/>
        <end position="19"/>
    </location>
</feature>
<comment type="caution">
    <text evidence="3">The sequence shown here is derived from an EMBL/GenBank/DDBJ whole genome shotgun (WGS) entry which is preliminary data.</text>
</comment>
<evidence type="ECO:0000256" key="1">
    <source>
        <dbReference type="SAM" id="SignalP"/>
    </source>
</evidence>
<organism evidence="3 4">
    <name type="scientific">Otariodibacter oris</name>
    <dbReference type="NCBI Taxonomy" id="1032623"/>
    <lineage>
        <taxon>Bacteria</taxon>
        <taxon>Pseudomonadati</taxon>
        <taxon>Pseudomonadota</taxon>
        <taxon>Gammaproteobacteria</taxon>
        <taxon>Pasteurellales</taxon>
        <taxon>Pasteurellaceae</taxon>
        <taxon>Otariodibacter</taxon>
    </lineage>
</organism>
<keyword evidence="4" id="KW-1185">Reference proteome</keyword>
<dbReference type="Gene3D" id="2.120.10.30">
    <property type="entry name" value="TolB, C-terminal domain"/>
    <property type="match status" value="1"/>
</dbReference>
<dbReference type="AlphaFoldDB" id="A0A420XF62"/>
<name>A0A420XF62_9PAST</name>
<dbReference type="InterPro" id="IPR012938">
    <property type="entry name" value="Glc/Sorbosone_DH"/>
</dbReference>
<evidence type="ECO:0000313" key="3">
    <source>
        <dbReference type="EMBL" id="RKR71160.1"/>
    </source>
</evidence>
<reference evidence="3 4" key="1">
    <citation type="submission" date="2018-10" db="EMBL/GenBank/DDBJ databases">
        <title>Genomic Encyclopedia of Type Strains, Phase IV (KMG-IV): sequencing the most valuable type-strain genomes for metagenomic binning, comparative biology and taxonomic classification.</title>
        <authorList>
            <person name="Goeker M."/>
        </authorList>
    </citation>
    <scope>NUCLEOTIDE SEQUENCE [LARGE SCALE GENOMIC DNA]</scope>
    <source>
        <strain evidence="3 4">DSM 23800</strain>
    </source>
</reference>
<dbReference type="RefSeq" id="WP_121123596.1">
    <property type="nucleotide sequence ID" value="NZ_CP016604.1"/>
</dbReference>
<dbReference type="Pfam" id="PF07995">
    <property type="entry name" value="GSDH"/>
    <property type="match status" value="1"/>
</dbReference>
<gene>
    <name evidence="3" type="ORF">DES31_1488</name>
</gene>